<dbReference type="PANTHER" id="PTHR35399">
    <property type="entry name" value="SLR8030 PROTEIN"/>
    <property type="match status" value="1"/>
</dbReference>
<reference evidence="1 2" key="1">
    <citation type="submission" date="2024-01" db="EMBL/GenBank/DDBJ databases">
        <title>Mariniflexile litorale sp. nov., isolated from the shallow sediments of the Sea of Japan.</title>
        <authorList>
            <person name="Romanenko L."/>
            <person name="Bystritskaya E."/>
            <person name="Isaeva M."/>
        </authorList>
    </citation>
    <scope>NUCLEOTIDE SEQUENCE [LARGE SCALE GENOMIC DNA]</scope>
    <source>
        <strain evidence="1 2">KCTC 32427</strain>
    </source>
</reference>
<evidence type="ECO:0000313" key="2">
    <source>
        <dbReference type="Proteomes" id="UP001416393"/>
    </source>
</evidence>
<accession>A0ABV0AAE1</accession>
<dbReference type="RefSeq" id="WP_346241875.1">
    <property type="nucleotide sequence ID" value="NZ_JAZHYP010000004.1"/>
</dbReference>
<dbReference type="Proteomes" id="UP001416393">
    <property type="component" value="Unassembled WGS sequence"/>
</dbReference>
<dbReference type="Pfam" id="PF05787">
    <property type="entry name" value="PhoX"/>
    <property type="match status" value="1"/>
</dbReference>
<dbReference type="SUPFAM" id="SSF63829">
    <property type="entry name" value="Calcium-dependent phosphotriesterase"/>
    <property type="match status" value="1"/>
</dbReference>
<organism evidence="1 2">
    <name type="scientific">Mariniflexile soesokkakense</name>
    <dbReference type="NCBI Taxonomy" id="1343160"/>
    <lineage>
        <taxon>Bacteria</taxon>
        <taxon>Pseudomonadati</taxon>
        <taxon>Bacteroidota</taxon>
        <taxon>Flavobacteriia</taxon>
        <taxon>Flavobacteriales</taxon>
        <taxon>Flavobacteriaceae</taxon>
        <taxon>Mariniflexile</taxon>
    </lineage>
</organism>
<protein>
    <submittedName>
        <fullName evidence="1">Alkaline phosphatase PhoX</fullName>
    </submittedName>
</protein>
<dbReference type="PANTHER" id="PTHR35399:SF2">
    <property type="entry name" value="DUF839 DOMAIN-CONTAINING PROTEIN"/>
    <property type="match status" value="1"/>
</dbReference>
<dbReference type="InterPro" id="IPR011042">
    <property type="entry name" value="6-blade_b-propeller_TolB-like"/>
</dbReference>
<dbReference type="Gene3D" id="2.120.10.30">
    <property type="entry name" value="TolB, C-terminal domain"/>
    <property type="match status" value="1"/>
</dbReference>
<dbReference type="EMBL" id="JAZHYP010000004">
    <property type="protein sequence ID" value="MEN3324068.1"/>
    <property type="molecule type" value="Genomic_DNA"/>
</dbReference>
<proteinExistence type="predicted"/>
<dbReference type="InterPro" id="IPR008557">
    <property type="entry name" value="PhoX"/>
</dbReference>
<gene>
    <name evidence="1" type="ORF">VP395_10040</name>
</gene>
<name>A0ABV0AAE1_9FLAO</name>
<keyword evidence="2" id="KW-1185">Reference proteome</keyword>
<comment type="caution">
    <text evidence="1">The sequence shown here is derived from an EMBL/GenBank/DDBJ whole genome shotgun (WGS) entry which is preliminary data.</text>
</comment>
<evidence type="ECO:0000313" key="1">
    <source>
        <dbReference type="EMBL" id="MEN3324068.1"/>
    </source>
</evidence>
<sequence>MEIKLHFKALIFLLAIDGLTAQNIGDFTSITPTAQTAQFVIPSSHAFQKIIEVGDALTEGGTFKVKPDFTAYVPIANSSTNGYLGINSEGSALTDGGGGVTLFEINLSPITKLWETTKSENLDFSSVGGTAANCSGTVTSWNTIISCEEVVVGDIFVPDGYNDAGWNLEVNPFTKAITKHYAMGNMAHENVTIHTNKRTVYQGADSNPGYLYKFVAVNEEILSVGNLYVYSGSKNGTGSWILLNNGTPAEQNSTLAQSNAVGATVFNGIEDVEIGPDGMVYFAVKNEGQVYRFSDSDVLEASTSTVTMETFVGMASYDINNGTTITSVPWGNGNDNLAFDADGNLWVLQDGGNNYIWVVKNGHTQASPKVEIFGTAPIGSEPTGITFTPDYKYLFMSIMHPDSGNAANQLDAAGNTVSFSKGTSLVVALTENLSTLSVKNKVLNEFSMYPNPVESVGNITIKGALINNIKLYSILGMKLLDKNYNDLNEIEP</sequence>